<dbReference type="AlphaFoldDB" id="C1GLK4"/>
<gene>
    <name evidence="9" type="ORF">PADG_08245</name>
</gene>
<evidence type="ECO:0000313" key="9">
    <source>
        <dbReference type="EMBL" id="EEH43320.2"/>
    </source>
</evidence>
<evidence type="ECO:0000256" key="3">
    <source>
        <dbReference type="ARBA" id="ARBA00022989"/>
    </source>
</evidence>
<name>C1GLK4_PARBD</name>
<dbReference type="PANTHER" id="PTHR16201">
    <property type="entry name" value="SEVEN TRANSMEMBRANE PROTEIN 1-RELATED"/>
    <property type="match status" value="1"/>
</dbReference>
<dbReference type="GO" id="GO:0098852">
    <property type="term" value="C:lytic vacuole membrane"/>
    <property type="evidence" value="ECO:0007669"/>
    <property type="project" value="UniProtKB-ARBA"/>
</dbReference>
<feature type="transmembrane region" description="Helical" evidence="8">
    <location>
        <begin position="45"/>
        <end position="66"/>
    </location>
</feature>
<keyword evidence="4 8" id="KW-0472">Membrane</keyword>
<dbReference type="FunCoup" id="C1GLK4">
    <property type="interactions" value="295"/>
</dbReference>
<comment type="similarity">
    <text evidence="5">Belongs to the laat-1 family.</text>
</comment>
<evidence type="ECO:0000256" key="6">
    <source>
        <dbReference type="ARBA" id="ARBA00050768"/>
    </source>
</evidence>
<evidence type="ECO:0000313" key="10">
    <source>
        <dbReference type="Proteomes" id="UP000001628"/>
    </source>
</evidence>
<organism evidence="9 10">
    <name type="scientific">Paracoccidioides brasiliensis (strain Pb18)</name>
    <dbReference type="NCBI Taxonomy" id="502780"/>
    <lineage>
        <taxon>Eukaryota</taxon>
        <taxon>Fungi</taxon>
        <taxon>Dikarya</taxon>
        <taxon>Ascomycota</taxon>
        <taxon>Pezizomycotina</taxon>
        <taxon>Eurotiomycetes</taxon>
        <taxon>Eurotiomycetidae</taxon>
        <taxon>Onygenales</taxon>
        <taxon>Ajellomycetaceae</taxon>
        <taxon>Paracoccidioides</taxon>
    </lineage>
</organism>
<keyword evidence="3 8" id="KW-1133">Transmembrane helix</keyword>
<feature type="transmembrane region" description="Helical" evidence="8">
    <location>
        <begin position="72"/>
        <end position="96"/>
    </location>
</feature>
<keyword evidence="10" id="KW-1185">Reference proteome</keyword>
<dbReference type="OrthoDB" id="8048523at2759"/>
<feature type="transmembrane region" description="Helical" evidence="8">
    <location>
        <begin position="235"/>
        <end position="254"/>
    </location>
</feature>
<dbReference type="GeneID" id="22586575"/>
<evidence type="ECO:0000256" key="4">
    <source>
        <dbReference type="ARBA" id="ARBA00023136"/>
    </source>
</evidence>
<dbReference type="Pfam" id="PF04193">
    <property type="entry name" value="PQ-loop"/>
    <property type="match status" value="2"/>
</dbReference>
<proteinExistence type="inferred from homology"/>
<dbReference type="InterPro" id="IPR006603">
    <property type="entry name" value="PQ-loop_rpt"/>
</dbReference>
<evidence type="ECO:0000256" key="8">
    <source>
        <dbReference type="SAM" id="Phobius"/>
    </source>
</evidence>
<dbReference type="InterPro" id="IPR051415">
    <property type="entry name" value="LAAT-1"/>
</dbReference>
<reference evidence="9 10" key="1">
    <citation type="journal article" date="2011" name="PLoS Genet.">
        <title>Comparative genomic analysis of human fungal pathogens causing paracoccidioidomycosis.</title>
        <authorList>
            <person name="Desjardins C.A."/>
            <person name="Champion M.D."/>
            <person name="Holder J.W."/>
            <person name="Muszewska A."/>
            <person name="Goldberg J."/>
            <person name="Bailao A.M."/>
            <person name="Brigido M.M."/>
            <person name="Ferreira M.E."/>
            <person name="Garcia A.M."/>
            <person name="Grynberg M."/>
            <person name="Gujja S."/>
            <person name="Heiman D.I."/>
            <person name="Henn M.R."/>
            <person name="Kodira C.D."/>
            <person name="Leon-Narvaez H."/>
            <person name="Longo L.V."/>
            <person name="Ma L.J."/>
            <person name="Malavazi I."/>
            <person name="Matsuo A.L."/>
            <person name="Morais F.V."/>
            <person name="Pereira M."/>
            <person name="Rodriguez-Brito S."/>
            <person name="Sakthikumar S."/>
            <person name="Salem-Izacc S.M."/>
            <person name="Sykes S.M."/>
            <person name="Teixeira M.M."/>
            <person name="Vallejo M.C."/>
            <person name="Walter M.E."/>
            <person name="Yandava C."/>
            <person name="Young S."/>
            <person name="Zeng Q."/>
            <person name="Zucker J."/>
            <person name="Felipe M.S."/>
            <person name="Goldman G.H."/>
            <person name="Haas B.J."/>
            <person name="McEwen J.G."/>
            <person name="Nino-Vega G."/>
            <person name="Puccia R."/>
            <person name="San-Blas G."/>
            <person name="Soares C.M."/>
            <person name="Birren B.W."/>
            <person name="Cuomo C.A."/>
        </authorList>
    </citation>
    <scope>NUCLEOTIDE SEQUENCE [LARGE SCALE GENOMIC DNA]</scope>
    <source>
        <strain evidence="9 10">Pb18</strain>
    </source>
</reference>
<evidence type="ECO:0000256" key="7">
    <source>
        <dbReference type="SAM" id="MobiDB-lite"/>
    </source>
</evidence>
<feature type="transmembrane region" description="Helical" evidence="8">
    <location>
        <begin position="203"/>
        <end position="223"/>
    </location>
</feature>
<comment type="catalytic activity">
    <reaction evidence="6">
        <text>L-histidine(out) + L-arginine(in) = L-histidine(in) + L-arginine(out)</text>
        <dbReference type="Rhea" id="RHEA:71063"/>
        <dbReference type="ChEBI" id="CHEBI:32682"/>
        <dbReference type="ChEBI" id="CHEBI:57595"/>
    </reaction>
</comment>
<dbReference type="FunFam" id="1.20.1280.290:FF:000009">
    <property type="entry name" value="PQ loop repeat family protein"/>
    <property type="match status" value="1"/>
</dbReference>
<feature type="transmembrane region" description="Helical" evidence="8">
    <location>
        <begin position="15"/>
        <end position="33"/>
    </location>
</feature>
<comment type="subcellular location">
    <subcellularLocation>
        <location evidence="1">Membrane</location>
        <topology evidence="1">Multi-pass membrane protein</topology>
    </subcellularLocation>
</comment>
<dbReference type="InParanoid" id="C1GLK4"/>
<accession>C1GLK4</accession>
<dbReference type="eggNOG" id="KOG2913">
    <property type="taxonomic scope" value="Eukaryota"/>
</dbReference>
<dbReference type="GO" id="GO:0034486">
    <property type="term" value="P:vacuolar transmembrane transport"/>
    <property type="evidence" value="ECO:0007669"/>
    <property type="project" value="UniProtKB-ARBA"/>
</dbReference>
<evidence type="ECO:0000256" key="5">
    <source>
        <dbReference type="ARBA" id="ARBA00038039"/>
    </source>
</evidence>
<dbReference type="RefSeq" id="XP_010763498.1">
    <property type="nucleotide sequence ID" value="XM_010765196.1"/>
</dbReference>
<dbReference type="VEuPathDB" id="FungiDB:PADG_08245"/>
<dbReference type="SMART" id="SM00679">
    <property type="entry name" value="CTNS"/>
    <property type="match status" value="2"/>
</dbReference>
<evidence type="ECO:0000256" key="1">
    <source>
        <dbReference type="ARBA" id="ARBA00004141"/>
    </source>
</evidence>
<evidence type="ECO:0008006" key="11">
    <source>
        <dbReference type="Google" id="ProtNLM"/>
    </source>
</evidence>
<evidence type="ECO:0000256" key="2">
    <source>
        <dbReference type="ARBA" id="ARBA00022692"/>
    </source>
</evidence>
<dbReference type="GO" id="GO:0015174">
    <property type="term" value="F:basic amino acid transmembrane transporter activity"/>
    <property type="evidence" value="ECO:0007669"/>
    <property type="project" value="UniProtKB-ARBA"/>
</dbReference>
<sequence length="310" mass="34290">MFVLADSVPLTAREVASGVLGSICLACWIFLLVPQLIENYKNGSADAVSLAFLFVWFIGDITNLIGSLWAQLVPVIITIAIYFCLADGILISQCIYYDHQNARRDAAAAAHERSGSDYRTLSSATAGSVSEAESDAMDPTTPLLSRRMSQNLAASALVAVASRRRRRRSTESMRRRRSSHLQDSLTKILEETEPRNAWARNSLSVIGICAAGAAGWLIAWQSGVWHPTSDEHSGQTVLGAQVMGYVSAVCYLGARIPQIIKNFREKSCEDKADRYRKRPFSTVLHIISRGKFIIWRWGKFFIIPIPDSPP</sequence>
<dbReference type="PANTHER" id="PTHR16201:SF44">
    <property type="entry name" value="SEVEN TRANSMEMBRANE PROTEIN 1"/>
    <property type="match status" value="1"/>
</dbReference>
<feature type="compositionally biased region" description="Basic residues" evidence="7">
    <location>
        <begin position="162"/>
        <end position="179"/>
    </location>
</feature>
<dbReference type="EMBL" id="KN275971">
    <property type="protein sequence ID" value="EEH43320.2"/>
    <property type="molecule type" value="Genomic_DNA"/>
</dbReference>
<dbReference type="OMA" id="ISQCVYY"/>
<dbReference type="HOGENOM" id="CLU_019699_0_0_1"/>
<dbReference type="Proteomes" id="UP000001628">
    <property type="component" value="Unassembled WGS sequence"/>
</dbReference>
<keyword evidence="2 8" id="KW-0812">Transmembrane</keyword>
<dbReference type="KEGG" id="pbn:PADG_08245"/>
<feature type="region of interest" description="Disordered" evidence="7">
    <location>
        <begin position="160"/>
        <end position="184"/>
    </location>
</feature>
<dbReference type="Gene3D" id="1.20.1280.290">
    <property type="match status" value="2"/>
</dbReference>
<protein>
    <recommendedName>
        <fullName evidence="11">Vacuolar membrane PQ loop repeat protein</fullName>
    </recommendedName>
</protein>